<dbReference type="InterPro" id="IPR010752">
    <property type="entry name" value="DUF1329"/>
</dbReference>
<dbReference type="AlphaFoldDB" id="A0A1X7AR87"/>
<dbReference type="Pfam" id="PF07044">
    <property type="entry name" value="DUF1329"/>
    <property type="match status" value="1"/>
</dbReference>
<dbReference type="Proteomes" id="UP000196573">
    <property type="component" value="Unassembled WGS sequence"/>
</dbReference>
<sequence length="449" mass="50511">MNTNILAKSLALSALLGLATTGHAASSNPLEAKGLTPVGAELAGNKSGTIPAWTGGLPANQATMAEDGSMVNPYADDKVLFTITAENLDQYRDQLSAGQLAMFERHPKTFTMNIYPTRRSASYPESVYQNTLNNLGKAQLQDNGNGLIGFNNGVPFPQPENGLQAIWNHMLRYRGDSVDMHLNQVIAEADGSYREILKQTVWNFYPSIEGLEDDHNLLYYYKSKVLKPIRMAGEVTLVHEPVNQIAEPRRAWKYIPGQRRVRRAPNIAYDNPAASSDNLKTSDNIDMFNGAPDRYEWTLKGKKELYIPYNSYALYDRNVDTADMIQPGHINPELVRYELHRVWEVEATLKDDARHIYGKRTFHIDEDSWQIALADLYDSRGQIWRVGMAYSLQFNPAQVPWMATEVFYDMNSNRYITNGPAGSGDNSLIFGKTASKTDYTPAAIRRWGR</sequence>
<evidence type="ECO:0000256" key="1">
    <source>
        <dbReference type="SAM" id="SignalP"/>
    </source>
</evidence>
<feature type="chain" id="PRO_5013367240" description="Outer membrane lipoprotein-sorting protein" evidence="1">
    <location>
        <begin position="25"/>
        <end position="449"/>
    </location>
</feature>
<dbReference type="Gene3D" id="2.50.20.10">
    <property type="entry name" value="Lipoprotein localisation LolA/LolB/LppX"/>
    <property type="match status" value="1"/>
</dbReference>
<feature type="signal peptide" evidence="1">
    <location>
        <begin position="1"/>
        <end position="24"/>
    </location>
</feature>
<dbReference type="CDD" id="cd16329">
    <property type="entry name" value="LolA_like"/>
    <property type="match status" value="1"/>
</dbReference>
<keyword evidence="3" id="KW-1185">Reference proteome</keyword>
<accession>A0A1X7AR87</accession>
<dbReference type="RefSeq" id="WP_087113273.1">
    <property type="nucleotide sequence ID" value="NZ_CBCSCN010000015.1"/>
</dbReference>
<keyword evidence="1" id="KW-0732">Signal</keyword>
<evidence type="ECO:0000313" key="3">
    <source>
        <dbReference type="Proteomes" id="UP000196573"/>
    </source>
</evidence>
<dbReference type="EMBL" id="FWPT01000017">
    <property type="protein sequence ID" value="SMA50831.1"/>
    <property type="molecule type" value="Genomic_DNA"/>
</dbReference>
<gene>
    <name evidence="2" type="ORF">EHSB41UT_04648</name>
</gene>
<protein>
    <recommendedName>
        <fullName evidence="4">Outer membrane lipoprotein-sorting protein</fullName>
    </recommendedName>
</protein>
<organism evidence="2 3">
    <name type="scientific">Parendozoicomonas haliclonae</name>
    <dbReference type="NCBI Taxonomy" id="1960125"/>
    <lineage>
        <taxon>Bacteria</taxon>
        <taxon>Pseudomonadati</taxon>
        <taxon>Pseudomonadota</taxon>
        <taxon>Gammaproteobacteria</taxon>
        <taxon>Oceanospirillales</taxon>
        <taxon>Endozoicomonadaceae</taxon>
        <taxon>Parendozoicomonas</taxon>
    </lineage>
</organism>
<reference evidence="2 3" key="1">
    <citation type="submission" date="2017-03" db="EMBL/GenBank/DDBJ databases">
        <authorList>
            <person name="Afonso C.L."/>
            <person name="Miller P.J."/>
            <person name="Scott M.A."/>
            <person name="Spackman E."/>
            <person name="Goraichik I."/>
            <person name="Dimitrov K.M."/>
            <person name="Suarez D.L."/>
            <person name="Swayne D.E."/>
        </authorList>
    </citation>
    <scope>NUCLEOTIDE SEQUENCE [LARGE SCALE GENOMIC DNA]</scope>
    <source>
        <strain evidence="2">SB41UT1</strain>
    </source>
</reference>
<evidence type="ECO:0008006" key="4">
    <source>
        <dbReference type="Google" id="ProtNLM"/>
    </source>
</evidence>
<name>A0A1X7AR87_9GAMM</name>
<dbReference type="OrthoDB" id="178023at2"/>
<evidence type="ECO:0000313" key="2">
    <source>
        <dbReference type="EMBL" id="SMA50831.1"/>
    </source>
</evidence>
<proteinExistence type="predicted"/>